<sequence length="72" mass="7750">MRKKSTPPAANTLPKLASPALRALHNAGYTSLEQLSKVSESTLLQLHGMGPNAITRIKEALQEQGLTLAKEK</sequence>
<gene>
    <name evidence="1" type="ORF">DF182_25395</name>
</gene>
<protein>
    <submittedName>
        <fullName evidence="1">DNA-binding protein</fullName>
    </submittedName>
</protein>
<dbReference type="OrthoDB" id="7950977at2"/>
<accession>A0A365XU13</accession>
<dbReference type="EMBL" id="QFFJ01000002">
    <property type="protein sequence ID" value="RBL89823.1"/>
    <property type="molecule type" value="Genomic_DNA"/>
</dbReference>
<evidence type="ECO:0000313" key="2">
    <source>
        <dbReference type="Proteomes" id="UP000253410"/>
    </source>
</evidence>
<evidence type="ECO:0000313" key="1">
    <source>
        <dbReference type="EMBL" id="RBL89823.1"/>
    </source>
</evidence>
<dbReference type="Proteomes" id="UP000253410">
    <property type="component" value="Unassembled WGS sequence"/>
</dbReference>
<proteinExistence type="predicted"/>
<dbReference type="Pfam" id="PF14520">
    <property type="entry name" value="HHH_5"/>
    <property type="match status" value="1"/>
</dbReference>
<keyword evidence="2" id="KW-1185">Reference proteome</keyword>
<dbReference type="Gene3D" id="1.10.150.20">
    <property type="entry name" value="5' to 3' exonuclease, C-terminal subdomain"/>
    <property type="match status" value="1"/>
</dbReference>
<dbReference type="AlphaFoldDB" id="A0A365XU13"/>
<name>A0A365XU13_9BACT</name>
<dbReference type="RefSeq" id="WP_113618571.1">
    <property type="nucleotide sequence ID" value="NZ_QFFJ01000002.1"/>
</dbReference>
<keyword evidence="1" id="KW-0238">DNA-binding</keyword>
<reference evidence="1 2" key="1">
    <citation type="submission" date="2018-05" db="EMBL/GenBank/DDBJ databases">
        <title>Chitinophaga sp. K3CV102501T nov., isolated from isolated from a monsoon evergreen broad-leaved forest soil.</title>
        <authorList>
            <person name="Lv Y."/>
        </authorList>
    </citation>
    <scope>NUCLEOTIDE SEQUENCE [LARGE SCALE GENOMIC DNA]</scope>
    <source>
        <strain evidence="1 2">GDMCC 1.1325</strain>
    </source>
</reference>
<dbReference type="SUPFAM" id="SSF47789">
    <property type="entry name" value="C-terminal domain of RNA polymerase alpha subunit"/>
    <property type="match status" value="1"/>
</dbReference>
<organism evidence="1 2">
    <name type="scientific">Chitinophaga flava</name>
    <dbReference type="NCBI Taxonomy" id="2259036"/>
    <lineage>
        <taxon>Bacteria</taxon>
        <taxon>Pseudomonadati</taxon>
        <taxon>Bacteroidota</taxon>
        <taxon>Chitinophagia</taxon>
        <taxon>Chitinophagales</taxon>
        <taxon>Chitinophagaceae</taxon>
        <taxon>Chitinophaga</taxon>
    </lineage>
</organism>
<comment type="caution">
    <text evidence="1">The sequence shown here is derived from an EMBL/GenBank/DDBJ whole genome shotgun (WGS) entry which is preliminary data.</text>
</comment>
<dbReference type="GO" id="GO:0003677">
    <property type="term" value="F:DNA binding"/>
    <property type="evidence" value="ECO:0007669"/>
    <property type="project" value="UniProtKB-KW"/>
</dbReference>